<reference evidence="2 3" key="1">
    <citation type="submission" date="2016-02" db="EMBL/GenBank/DDBJ databases">
        <title>Draft genome sequence of Polaribacter atrinae KACC17473.</title>
        <authorList>
            <person name="Shin S.-K."/>
            <person name="Yi H."/>
        </authorList>
    </citation>
    <scope>NUCLEOTIDE SEQUENCE [LARGE SCALE GENOMIC DNA]</scope>
    <source>
        <strain evidence="2 3">KACC 17473</strain>
    </source>
</reference>
<evidence type="ECO:0000256" key="1">
    <source>
        <dbReference type="SAM" id="Phobius"/>
    </source>
</evidence>
<dbReference type="EMBL" id="LVWE01000085">
    <property type="protein sequence ID" value="OAD40817.1"/>
    <property type="molecule type" value="Genomic_DNA"/>
</dbReference>
<dbReference type="STRING" id="1333662.LPB303_16335"/>
<keyword evidence="1" id="KW-0812">Transmembrane</keyword>
<keyword evidence="1" id="KW-1133">Transmembrane helix</keyword>
<proteinExistence type="predicted"/>
<protein>
    <submittedName>
        <fullName evidence="2">Uncharacterized protein</fullName>
    </submittedName>
</protein>
<comment type="caution">
    <text evidence="2">The sequence shown here is derived from an EMBL/GenBank/DDBJ whole genome shotgun (WGS) entry which is preliminary data.</text>
</comment>
<keyword evidence="3" id="KW-1185">Reference proteome</keyword>
<organism evidence="2 3">
    <name type="scientific">Polaribacter atrinae</name>
    <dbReference type="NCBI Taxonomy" id="1333662"/>
    <lineage>
        <taxon>Bacteria</taxon>
        <taxon>Pseudomonadati</taxon>
        <taxon>Bacteroidota</taxon>
        <taxon>Flavobacteriia</taxon>
        <taxon>Flavobacteriales</taxon>
        <taxon>Flavobacteriaceae</taxon>
    </lineage>
</organism>
<dbReference type="Proteomes" id="UP000076923">
    <property type="component" value="Unassembled WGS sequence"/>
</dbReference>
<accession>A0A176SZD4</accession>
<evidence type="ECO:0000313" key="2">
    <source>
        <dbReference type="EMBL" id="OAD40817.1"/>
    </source>
</evidence>
<dbReference type="OrthoDB" id="1414794at2"/>
<sequence length="248" mass="28515">MKLFRKIRRNLIDLGKFKSYAVYALGEIVLIVIAVSIAWKINDLSDIQKNNTLVDEIYINLNEELTTNLRLLKQSIEENTETIIYLESTLNYVGTNTNEFTQGAKDTILNVAVKEVNLQDSSVKSILSTAKMELIESSKLKDLIATYLAKIEQFNNQDKKNKNIVENKIKPTLEKLISLVDMLPDNDLKYKHIKEFGNKSDYKTLLATKEYQNSIIDRLLQTKIQLGYARTLHSKTKILITKLQEELD</sequence>
<name>A0A176SZD4_9FLAO</name>
<gene>
    <name evidence="2" type="ORF">LPB303_16335</name>
</gene>
<evidence type="ECO:0000313" key="3">
    <source>
        <dbReference type="Proteomes" id="UP000076923"/>
    </source>
</evidence>
<keyword evidence="1" id="KW-0472">Membrane</keyword>
<dbReference type="AlphaFoldDB" id="A0A176SZD4"/>
<dbReference type="RefSeq" id="WP_068452695.1">
    <property type="nucleotide sequence ID" value="NZ_CP150660.1"/>
</dbReference>
<feature type="transmembrane region" description="Helical" evidence="1">
    <location>
        <begin position="20"/>
        <end position="39"/>
    </location>
</feature>